<comment type="caution">
    <text evidence="6">The sequence shown here is derived from an EMBL/GenBank/DDBJ whole genome shotgun (WGS) entry which is preliminary data.</text>
</comment>
<keyword evidence="7" id="KW-1185">Reference proteome</keyword>
<dbReference type="InterPro" id="IPR013785">
    <property type="entry name" value="Aldolase_TIM"/>
</dbReference>
<dbReference type="InterPro" id="IPR002220">
    <property type="entry name" value="DapA-like"/>
</dbReference>
<evidence type="ECO:0000313" key="7">
    <source>
        <dbReference type="Proteomes" id="UP001152320"/>
    </source>
</evidence>
<dbReference type="Pfam" id="PF00701">
    <property type="entry name" value="DHDPS"/>
    <property type="match status" value="1"/>
</dbReference>
<dbReference type="PANTHER" id="PTHR12128:SF66">
    <property type="entry name" value="4-HYDROXY-2-OXOGLUTARATE ALDOLASE, MITOCHONDRIAL"/>
    <property type="match status" value="1"/>
</dbReference>
<accession>A0A9Q1BHC1</accession>
<feature type="active site" description="Proton donor/acceptor" evidence="4">
    <location>
        <position position="178"/>
    </location>
</feature>
<dbReference type="Gene3D" id="3.20.20.70">
    <property type="entry name" value="Aldolase class I"/>
    <property type="match status" value="1"/>
</dbReference>
<dbReference type="PRINTS" id="PR00146">
    <property type="entry name" value="DHPICSNTHASE"/>
</dbReference>
<evidence type="ECO:0000256" key="2">
    <source>
        <dbReference type="ARBA" id="ARBA00023239"/>
    </source>
</evidence>
<dbReference type="GO" id="GO:0008840">
    <property type="term" value="F:4-hydroxy-tetrahydrodipicolinate synthase activity"/>
    <property type="evidence" value="ECO:0007669"/>
    <property type="project" value="TreeGrafter"/>
</dbReference>
<dbReference type="Proteomes" id="UP001152320">
    <property type="component" value="Chromosome 17"/>
</dbReference>
<dbReference type="PANTHER" id="PTHR12128">
    <property type="entry name" value="DIHYDRODIPICOLINATE SYNTHASE"/>
    <property type="match status" value="1"/>
</dbReference>
<gene>
    <name evidence="6" type="ORF">HOLleu_33646</name>
</gene>
<reference evidence="6" key="1">
    <citation type="submission" date="2021-10" db="EMBL/GenBank/DDBJ databases">
        <title>Tropical sea cucumber genome reveals ecological adaptation and Cuvierian tubules defense mechanism.</title>
        <authorList>
            <person name="Chen T."/>
        </authorList>
    </citation>
    <scope>NUCLEOTIDE SEQUENCE</scope>
    <source>
        <strain evidence="6">Nanhai2018</strain>
        <tissue evidence="6">Muscle</tissue>
    </source>
</reference>
<feature type="active site" description="Schiff-base intermediate with substrate" evidence="4">
    <location>
        <position position="206"/>
    </location>
</feature>
<dbReference type="EMBL" id="JAIZAY010000017">
    <property type="protein sequence ID" value="KAJ8025938.1"/>
    <property type="molecule type" value="Genomic_DNA"/>
</dbReference>
<name>A0A9Q1BHC1_HOLLE</name>
<evidence type="ECO:0000256" key="1">
    <source>
        <dbReference type="ARBA" id="ARBA00011881"/>
    </source>
</evidence>
<dbReference type="SUPFAM" id="SSF51569">
    <property type="entry name" value="Aldolase"/>
    <property type="match status" value="1"/>
</dbReference>
<comment type="similarity">
    <text evidence="3">Belongs to the DapA family.</text>
</comment>
<proteinExistence type="inferred from homology"/>
<organism evidence="6 7">
    <name type="scientific">Holothuria leucospilota</name>
    <name type="common">Black long sea cucumber</name>
    <name type="synonym">Mertensiothuria leucospilota</name>
    <dbReference type="NCBI Taxonomy" id="206669"/>
    <lineage>
        <taxon>Eukaryota</taxon>
        <taxon>Metazoa</taxon>
        <taxon>Echinodermata</taxon>
        <taxon>Eleutherozoa</taxon>
        <taxon>Echinozoa</taxon>
        <taxon>Holothuroidea</taxon>
        <taxon>Aspidochirotacea</taxon>
        <taxon>Aspidochirotida</taxon>
        <taxon>Holothuriidae</taxon>
        <taxon>Holothuria</taxon>
    </lineage>
</organism>
<keyword evidence="2 3" id="KW-0456">Lyase</keyword>
<dbReference type="OrthoDB" id="191315at2759"/>
<protein>
    <submittedName>
        <fullName evidence="6">4-hydroxy-2-oxoglutarate aldolase, mitochondrial</fullName>
    </submittedName>
</protein>
<feature type="binding site" evidence="5">
    <location>
        <position position="249"/>
    </location>
    <ligand>
        <name>pyruvate</name>
        <dbReference type="ChEBI" id="CHEBI:15361"/>
    </ligand>
</feature>
<evidence type="ECO:0000256" key="3">
    <source>
        <dbReference type="PIRNR" id="PIRNR001365"/>
    </source>
</evidence>
<evidence type="ECO:0000256" key="4">
    <source>
        <dbReference type="PIRSR" id="PIRSR001365-1"/>
    </source>
</evidence>
<dbReference type="SMART" id="SM01130">
    <property type="entry name" value="DHDPS"/>
    <property type="match status" value="1"/>
</dbReference>
<evidence type="ECO:0000313" key="6">
    <source>
        <dbReference type="EMBL" id="KAJ8025938.1"/>
    </source>
</evidence>
<evidence type="ECO:0000256" key="5">
    <source>
        <dbReference type="PIRSR" id="PIRSR001365-2"/>
    </source>
</evidence>
<dbReference type="PIRSF" id="PIRSF001365">
    <property type="entry name" value="DHDPS"/>
    <property type="match status" value="1"/>
</dbReference>
<sequence length="338" mass="36758">MMLKGSSTKMLLLLKSSATSVPKTFIQSTCITYCRKMSSIPKLDLGGIYPPIPTPFDDKEEINFAALESNVKKWKQLPFRGFVVHGSNGEYTYQTPEEKVEVVRKLRSWVSEDKLIIAGAGCESTRDTIRMSQAMAGAGADAVLVVTPFYYKNSMTSDALCNHFTQVADNSPVPVLLYTVPAFTTIDMSVESVVTLAKHPKIIGIKESSGNVIKIGHIINKTKNEDFQVLGGSASYLLQSAVVGAVGGVCALANVLGEDVCRLHELIKAGNLDASAELQRRLIAPNLAVTSKFGVPGLKFALDKFGYYGGKPRSPLMPLGKEQQELLLNDFKEDGFLK</sequence>
<dbReference type="CDD" id="cd00408">
    <property type="entry name" value="DHDPS-like"/>
    <property type="match status" value="1"/>
</dbReference>
<dbReference type="AlphaFoldDB" id="A0A9Q1BHC1"/>
<comment type="subunit">
    <text evidence="1">Homotetramer.</text>
</comment>